<comment type="caution">
    <text evidence="3">The sequence shown here is derived from an EMBL/GenBank/DDBJ whole genome shotgun (WGS) entry which is preliminary data.</text>
</comment>
<organism evidence="3 4">
    <name type="scientific">Glutamicibacter uratoxydans</name>
    <name type="common">Arthrobacter uratoxydans</name>
    <dbReference type="NCBI Taxonomy" id="43667"/>
    <lineage>
        <taxon>Bacteria</taxon>
        <taxon>Bacillati</taxon>
        <taxon>Actinomycetota</taxon>
        <taxon>Actinomycetes</taxon>
        <taxon>Micrococcales</taxon>
        <taxon>Micrococcaceae</taxon>
        <taxon>Glutamicibacter</taxon>
    </lineage>
</organism>
<proteinExistence type="predicted"/>
<feature type="transmembrane region" description="Helical" evidence="2">
    <location>
        <begin position="462"/>
        <end position="484"/>
    </location>
</feature>
<sequence>MQMELDDLRSRVEYLLAANRESQALELLRDNLSEHQGSPDYWALYSACQLNTQDYAGAMSTAQAALALEPEHPSGLEFLAISLNSLKRRAEALDAIIRLVNLLPEYARGHYWYAMILVGSIQSKDERVLARQAAEHALKLEPENPLFFQGAAIAAEIAGDNRAALNYLHEGLKIAPHDEGLLRAAGSIDNAERITGEKSKVLRGLLSSNPMNESLHEDFAEAFVEKQGIYAQRFWLFLPALAIVPSLAGARGISQSLMGLAVVLLSTGLFALWNVRSFKRAAHSLPAGYLKDIGGRHRLLRPAWYLYGASLVLGILGAGLGCFGIADVLGAVLLLCAVAAAQAAAVLVYREKAGVPHGQRDPEAVRRLWLKLSGSFAEGFWKRLLSMVVLLVYFALCVPGQNRFAAVPLGAIAMGMFVVVGGLTWALFKLGLSNNAFAYGMAISTSARRRGSALLRGNISGLYYIGIHLLLGTIAAGLSLSVMIGGASLFESSKPAEPADQLNEKELNDLRNNLRTHTPVAPSFEVPDFPTIQPVPLDQ</sequence>
<reference evidence="3 4" key="1">
    <citation type="submission" date="2019-06" db="EMBL/GenBank/DDBJ databases">
        <title>Whole genome shotgun sequence of Glutamicibacter uratoxydans NBRC 15515.</title>
        <authorList>
            <person name="Hosoyama A."/>
            <person name="Uohara A."/>
            <person name="Ohji S."/>
            <person name="Ichikawa N."/>
        </authorList>
    </citation>
    <scope>NUCLEOTIDE SEQUENCE [LARGE SCALE GENOMIC DNA]</scope>
    <source>
        <strain evidence="3 4">NBRC 15515</strain>
    </source>
</reference>
<dbReference type="Proteomes" id="UP000316612">
    <property type="component" value="Unassembled WGS sequence"/>
</dbReference>
<feature type="transmembrane region" description="Helical" evidence="2">
    <location>
        <begin position="380"/>
        <end position="401"/>
    </location>
</feature>
<evidence type="ECO:0000313" key="4">
    <source>
        <dbReference type="Proteomes" id="UP000316612"/>
    </source>
</evidence>
<keyword evidence="2" id="KW-0812">Transmembrane</keyword>
<dbReference type="InterPro" id="IPR011990">
    <property type="entry name" value="TPR-like_helical_dom_sf"/>
</dbReference>
<dbReference type="OrthoDB" id="4954711at2"/>
<dbReference type="EMBL" id="BJNY01000020">
    <property type="protein sequence ID" value="GED07454.1"/>
    <property type="molecule type" value="Genomic_DNA"/>
</dbReference>
<keyword evidence="2" id="KW-0472">Membrane</keyword>
<protein>
    <submittedName>
        <fullName evidence="3">Uncharacterized protein</fullName>
    </submittedName>
</protein>
<dbReference type="RefSeq" id="WP_141366578.1">
    <property type="nucleotide sequence ID" value="NZ_BAAAJL010000014.1"/>
</dbReference>
<evidence type="ECO:0000313" key="3">
    <source>
        <dbReference type="EMBL" id="GED07454.1"/>
    </source>
</evidence>
<feature type="transmembrane region" description="Helical" evidence="2">
    <location>
        <begin position="332"/>
        <end position="350"/>
    </location>
</feature>
<evidence type="ECO:0000256" key="2">
    <source>
        <dbReference type="SAM" id="Phobius"/>
    </source>
</evidence>
<evidence type="ECO:0000256" key="1">
    <source>
        <dbReference type="SAM" id="MobiDB-lite"/>
    </source>
</evidence>
<name>A0A4Y4DU99_GLUUR</name>
<feature type="transmembrane region" description="Helical" evidence="2">
    <location>
        <begin position="407"/>
        <end position="428"/>
    </location>
</feature>
<dbReference type="SUPFAM" id="SSF48452">
    <property type="entry name" value="TPR-like"/>
    <property type="match status" value="1"/>
</dbReference>
<feature type="transmembrane region" description="Helical" evidence="2">
    <location>
        <begin position="304"/>
        <end position="326"/>
    </location>
</feature>
<accession>A0A4Y4DU99</accession>
<gene>
    <name evidence="3" type="ORF">AUR04nite_29860</name>
</gene>
<dbReference type="AlphaFoldDB" id="A0A4Y4DU99"/>
<dbReference type="Gene3D" id="1.25.40.10">
    <property type="entry name" value="Tetratricopeptide repeat domain"/>
    <property type="match status" value="1"/>
</dbReference>
<keyword evidence="2" id="KW-1133">Transmembrane helix</keyword>
<keyword evidence="4" id="KW-1185">Reference proteome</keyword>
<feature type="transmembrane region" description="Helical" evidence="2">
    <location>
        <begin position="234"/>
        <end position="250"/>
    </location>
</feature>
<feature type="region of interest" description="Disordered" evidence="1">
    <location>
        <begin position="511"/>
        <end position="539"/>
    </location>
</feature>
<feature type="transmembrane region" description="Helical" evidence="2">
    <location>
        <begin position="256"/>
        <end position="275"/>
    </location>
</feature>